<comment type="function">
    <text evidence="8">This protein is involved in the repair of mismatches in DNA. It is possible that it carries out the mismatch recognition step. This protein has a weak ATPase activity.</text>
</comment>
<evidence type="ECO:0000256" key="5">
    <source>
        <dbReference type="ARBA" id="ARBA00022840"/>
    </source>
</evidence>
<evidence type="ECO:0000256" key="4">
    <source>
        <dbReference type="ARBA" id="ARBA00022763"/>
    </source>
</evidence>
<dbReference type="FunFam" id="3.40.1170.10:FF:000001">
    <property type="entry name" value="DNA mismatch repair protein MutS"/>
    <property type="match status" value="1"/>
</dbReference>
<protein>
    <recommendedName>
        <fullName evidence="2">DNA mismatch repair protein MutS</fullName>
    </recommendedName>
</protein>
<comment type="similarity">
    <text evidence="1">Belongs to the DNA mismatch repair MutS family.</text>
</comment>
<comment type="caution">
    <text evidence="11">The sequence shown here is derived from an EMBL/GenBank/DDBJ whole genome shotgun (WGS) entry which is preliminary data.</text>
</comment>
<accession>A0A1Y1QAD4</accession>
<dbReference type="PANTHER" id="PTHR11361:SF34">
    <property type="entry name" value="DNA MISMATCH REPAIR PROTEIN MSH1, MITOCHONDRIAL"/>
    <property type="match status" value="1"/>
</dbReference>
<keyword evidence="5" id="KW-0067">ATP-binding</keyword>
<feature type="domain" description="DNA mismatch repair protein MutS connector" evidence="10">
    <location>
        <begin position="129"/>
        <end position="251"/>
    </location>
</feature>
<dbReference type="InterPro" id="IPR007860">
    <property type="entry name" value="DNA_mmatch_repair_MutS_con_dom"/>
</dbReference>
<dbReference type="InterPro" id="IPR007695">
    <property type="entry name" value="DNA_mismatch_repair_MutS-lik_N"/>
</dbReference>
<evidence type="ECO:0000256" key="6">
    <source>
        <dbReference type="ARBA" id="ARBA00023125"/>
    </source>
</evidence>
<evidence type="ECO:0000256" key="7">
    <source>
        <dbReference type="ARBA" id="ARBA00023204"/>
    </source>
</evidence>
<feature type="domain" description="DNA mismatch repair protein MutS-like N-terminal" evidence="9">
    <location>
        <begin position="9"/>
        <end position="120"/>
    </location>
</feature>
<dbReference type="SUPFAM" id="SSF55271">
    <property type="entry name" value="DNA repair protein MutS, domain I"/>
    <property type="match status" value="1"/>
</dbReference>
<dbReference type="Pfam" id="PF05188">
    <property type="entry name" value="MutS_II"/>
    <property type="match status" value="1"/>
</dbReference>
<proteinExistence type="inferred from homology"/>
<name>A0A1Y1QAD4_9GAMM</name>
<dbReference type="GO" id="GO:0005829">
    <property type="term" value="C:cytosol"/>
    <property type="evidence" value="ECO:0007669"/>
    <property type="project" value="TreeGrafter"/>
</dbReference>
<dbReference type="GO" id="GO:0006298">
    <property type="term" value="P:mismatch repair"/>
    <property type="evidence" value="ECO:0007669"/>
    <property type="project" value="InterPro"/>
</dbReference>
<keyword evidence="6" id="KW-0238">DNA-binding</keyword>
<evidence type="ECO:0000313" key="11">
    <source>
        <dbReference type="EMBL" id="OQX01361.1"/>
    </source>
</evidence>
<organism evidence="11 12">
    <name type="scientific">Thiothrix lacustris</name>
    <dbReference type="NCBI Taxonomy" id="525917"/>
    <lineage>
        <taxon>Bacteria</taxon>
        <taxon>Pseudomonadati</taxon>
        <taxon>Pseudomonadota</taxon>
        <taxon>Gammaproteobacteria</taxon>
        <taxon>Thiotrichales</taxon>
        <taxon>Thiotrichaceae</taxon>
        <taxon>Thiothrix</taxon>
    </lineage>
</organism>
<evidence type="ECO:0000256" key="3">
    <source>
        <dbReference type="ARBA" id="ARBA00022741"/>
    </source>
</evidence>
<evidence type="ECO:0000259" key="9">
    <source>
        <dbReference type="Pfam" id="PF01624"/>
    </source>
</evidence>
<dbReference type="AlphaFoldDB" id="A0A1Y1QAD4"/>
<dbReference type="GO" id="GO:0005524">
    <property type="term" value="F:ATP binding"/>
    <property type="evidence" value="ECO:0007669"/>
    <property type="project" value="UniProtKB-KW"/>
</dbReference>
<dbReference type="InterPro" id="IPR045076">
    <property type="entry name" value="MutS"/>
</dbReference>
<evidence type="ECO:0000259" key="10">
    <source>
        <dbReference type="Pfam" id="PF05188"/>
    </source>
</evidence>
<dbReference type="InterPro" id="IPR016151">
    <property type="entry name" value="DNA_mismatch_repair_MutS_N"/>
</dbReference>
<dbReference type="GO" id="GO:0030983">
    <property type="term" value="F:mismatched DNA binding"/>
    <property type="evidence" value="ECO:0007669"/>
    <property type="project" value="InterPro"/>
</dbReference>
<dbReference type="Gene3D" id="3.40.1170.10">
    <property type="entry name" value="DNA repair protein MutS, domain I"/>
    <property type="match status" value="1"/>
</dbReference>
<sequence length="281" mass="31473">MSKEQPQHTPMMQQYFRIKAEYPDILLFYRMGDFYELFMDDAKKAAALLDITLTARGSSAGDPIPMAGVPYHAVEQYLAKLLKVGESVAICEQIGDPAKSKGPVERKITRLLTPGTVTDDYLLDDRRDNLLVAIARTENHYGIAAIDLSTGRFTVQQADSDTTLHNEIERLQPAEILHDEDWKPAFARNRISTPRPQWHFDLDTAKRLLLRQFGVHDLDGFGCNHLPLAIAAAGALLNYVQETQRTALPHINSLTVELSDEGIILDAASRRNLELEYSISG</sequence>
<feature type="non-terminal residue" evidence="11">
    <location>
        <position position="281"/>
    </location>
</feature>
<dbReference type="PANTHER" id="PTHR11361">
    <property type="entry name" value="DNA MISMATCH REPAIR PROTEIN MUTS FAMILY MEMBER"/>
    <property type="match status" value="1"/>
</dbReference>
<dbReference type="Pfam" id="PF01624">
    <property type="entry name" value="MutS_I"/>
    <property type="match status" value="1"/>
</dbReference>
<dbReference type="Gene3D" id="3.30.420.110">
    <property type="entry name" value="MutS, connector domain"/>
    <property type="match status" value="1"/>
</dbReference>
<dbReference type="EMBL" id="MTEJ01000584">
    <property type="protein sequence ID" value="OQX01361.1"/>
    <property type="molecule type" value="Genomic_DNA"/>
</dbReference>
<reference evidence="11 12" key="1">
    <citation type="submission" date="2017-01" db="EMBL/GenBank/DDBJ databases">
        <title>Novel large sulfur bacteria in the metagenomes of groundwater-fed chemosynthetic microbial mats in the Lake Huron basin.</title>
        <authorList>
            <person name="Sharrar A.M."/>
            <person name="Flood B.E."/>
            <person name="Bailey J.V."/>
            <person name="Jones D.S."/>
            <person name="Biddanda B."/>
            <person name="Ruberg S.A."/>
            <person name="Marcus D.N."/>
            <person name="Dick G.J."/>
        </authorList>
    </citation>
    <scope>NUCLEOTIDE SEQUENCE [LARGE SCALE GENOMIC DNA]</scope>
    <source>
        <strain evidence="11">A8</strain>
    </source>
</reference>
<gene>
    <name evidence="11" type="ORF">BWK73_46325</name>
</gene>
<evidence type="ECO:0000256" key="1">
    <source>
        <dbReference type="ARBA" id="ARBA00006271"/>
    </source>
</evidence>
<evidence type="ECO:0000256" key="2">
    <source>
        <dbReference type="ARBA" id="ARBA00021982"/>
    </source>
</evidence>
<dbReference type="Proteomes" id="UP000192491">
    <property type="component" value="Unassembled WGS sequence"/>
</dbReference>
<dbReference type="SUPFAM" id="SSF53150">
    <property type="entry name" value="DNA repair protein MutS, domain II"/>
    <property type="match status" value="1"/>
</dbReference>
<keyword evidence="7" id="KW-0234">DNA repair</keyword>
<dbReference type="InterPro" id="IPR036678">
    <property type="entry name" value="MutS_con_dom_sf"/>
</dbReference>
<keyword evidence="4" id="KW-0227">DNA damage</keyword>
<evidence type="ECO:0000313" key="12">
    <source>
        <dbReference type="Proteomes" id="UP000192491"/>
    </source>
</evidence>
<keyword evidence="3" id="KW-0547">Nucleotide-binding</keyword>
<evidence type="ECO:0000256" key="8">
    <source>
        <dbReference type="ARBA" id="ARBA00024647"/>
    </source>
</evidence>
<dbReference type="GO" id="GO:0140664">
    <property type="term" value="F:ATP-dependent DNA damage sensor activity"/>
    <property type="evidence" value="ECO:0007669"/>
    <property type="project" value="InterPro"/>
</dbReference>